<feature type="binding site" evidence="23">
    <location>
        <position position="32"/>
    </location>
    <ligand>
        <name>ATP</name>
        <dbReference type="ChEBI" id="CHEBI:30616"/>
    </ligand>
</feature>
<dbReference type="InterPro" id="IPR008271">
    <property type="entry name" value="Ser/Thr_kinase_AS"/>
</dbReference>
<evidence type="ECO:0000313" key="27">
    <source>
        <dbReference type="Proteomes" id="UP000237347"/>
    </source>
</evidence>
<evidence type="ECO:0000313" key="26">
    <source>
        <dbReference type="EMBL" id="KAK7859916.1"/>
    </source>
</evidence>
<dbReference type="GO" id="GO:0009738">
    <property type="term" value="P:abscisic acid-activated signaling pathway"/>
    <property type="evidence" value="ECO:0007669"/>
    <property type="project" value="UniProtKB-KW"/>
</dbReference>
<comment type="function">
    <text evidence="22">Slow, weak voltage-dependent S-type anion efflux channel involved in maintenance of anion homeostasis.</text>
</comment>
<evidence type="ECO:0000256" key="2">
    <source>
        <dbReference type="ARBA" id="ARBA00004651"/>
    </source>
</evidence>
<evidence type="ECO:0000256" key="17">
    <source>
        <dbReference type="ARBA" id="ARBA00023065"/>
    </source>
</evidence>
<evidence type="ECO:0000256" key="20">
    <source>
        <dbReference type="ARBA" id="ARBA00047559"/>
    </source>
</evidence>
<dbReference type="Gene3D" id="1.50.10.150">
    <property type="entry name" value="Voltage-dependent anion channel"/>
    <property type="match status" value="1"/>
</dbReference>
<keyword evidence="14" id="KW-0418">Kinase</keyword>
<dbReference type="FunFam" id="1.10.510.10:FF:000852">
    <property type="entry name" value="Mitogen-activated protein kinase kinase kinase 17"/>
    <property type="match status" value="1"/>
</dbReference>
<comment type="catalytic activity">
    <reaction evidence="21">
        <text>L-seryl-[protein] + ATP = O-phospho-L-seryl-[protein] + ADP + H(+)</text>
        <dbReference type="Rhea" id="RHEA:17989"/>
        <dbReference type="Rhea" id="RHEA-COMP:9863"/>
        <dbReference type="Rhea" id="RHEA-COMP:11604"/>
        <dbReference type="ChEBI" id="CHEBI:15378"/>
        <dbReference type="ChEBI" id="CHEBI:29999"/>
        <dbReference type="ChEBI" id="CHEBI:30616"/>
        <dbReference type="ChEBI" id="CHEBI:83421"/>
        <dbReference type="ChEBI" id="CHEBI:456216"/>
        <dbReference type="EC" id="2.7.11.25"/>
    </reaction>
</comment>
<keyword evidence="8" id="KW-0723">Serine/threonine-protein kinase</keyword>
<evidence type="ECO:0000256" key="5">
    <source>
        <dbReference type="ARBA" id="ARBA00012406"/>
    </source>
</evidence>
<dbReference type="GO" id="GO:0006873">
    <property type="term" value="P:intracellular monoatomic ion homeostasis"/>
    <property type="evidence" value="ECO:0007669"/>
    <property type="project" value="InterPro"/>
</dbReference>
<dbReference type="FunFam" id="1.50.10.150:FF:000003">
    <property type="entry name" value="S-type anion channel SLAH1"/>
    <property type="match status" value="1"/>
</dbReference>
<dbReference type="GO" id="GO:0004709">
    <property type="term" value="F:MAP kinase kinase kinase activity"/>
    <property type="evidence" value="ECO:0007669"/>
    <property type="project" value="UniProtKB-EC"/>
</dbReference>
<dbReference type="Gene3D" id="1.10.510.10">
    <property type="entry name" value="Transferase(Phosphotransferase) domain 1"/>
    <property type="match status" value="1"/>
</dbReference>
<feature type="transmembrane region" description="Helical" evidence="24">
    <location>
        <begin position="493"/>
        <end position="513"/>
    </location>
</feature>
<dbReference type="GO" id="GO:0005634">
    <property type="term" value="C:nucleus"/>
    <property type="evidence" value="ECO:0007669"/>
    <property type="project" value="UniProtKB-SubCell"/>
</dbReference>
<evidence type="ECO:0000256" key="6">
    <source>
        <dbReference type="ARBA" id="ARBA00022448"/>
    </source>
</evidence>
<keyword evidence="16 24" id="KW-1133">Transmembrane helix</keyword>
<dbReference type="GO" id="GO:0019901">
    <property type="term" value="F:protein kinase binding"/>
    <property type="evidence" value="ECO:0007669"/>
    <property type="project" value="UniProtKB-ARBA"/>
</dbReference>
<dbReference type="CDD" id="cd09323">
    <property type="entry name" value="TDT_SLAC1_like"/>
    <property type="match status" value="1"/>
</dbReference>
<protein>
    <recommendedName>
        <fullName evidence="5">mitogen-activated protein kinase kinase kinase</fullName>
        <ecNumber evidence="5">2.7.11.25</ecNumber>
    </recommendedName>
</protein>
<evidence type="ECO:0000256" key="15">
    <source>
        <dbReference type="ARBA" id="ARBA00022840"/>
    </source>
</evidence>
<dbReference type="InterPro" id="IPR000719">
    <property type="entry name" value="Prot_kinase_dom"/>
</dbReference>
<dbReference type="GO" id="GO:0005524">
    <property type="term" value="F:ATP binding"/>
    <property type="evidence" value="ECO:0007669"/>
    <property type="project" value="UniProtKB-UniRule"/>
</dbReference>
<gene>
    <name evidence="26" type="primary">SLAH1_4</name>
    <name evidence="26" type="ORF">CFP56_000387</name>
</gene>
<evidence type="ECO:0000259" key="25">
    <source>
        <dbReference type="PROSITE" id="PS50011"/>
    </source>
</evidence>
<comment type="similarity">
    <text evidence="3">Belongs to the SLAC1 S-type anion channel family.</text>
</comment>
<dbReference type="PROSITE" id="PS00108">
    <property type="entry name" value="PROTEIN_KINASE_ST"/>
    <property type="match status" value="1"/>
</dbReference>
<comment type="catalytic activity">
    <reaction evidence="20">
        <text>L-threonyl-[protein] + ATP = O-phospho-L-threonyl-[protein] + ADP + H(+)</text>
        <dbReference type="Rhea" id="RHEA:46608"/>
        <dbReference type="Rhea" id="RHEA-COMP:11060"/>
        <dbReference type="Rhea" id="RHEA-COMP:11605"/>
        <dbReference type="ChEBI" id="CHEBI:15378"/>
        <dbReference type="ChEBI" id="CHEBI:30013"/>
        <dbReference type="ChEBI" id="CHEBI:30616"/>
        <dbReference type="ChEBI" id="CHEBI:61977"/>
        <dbReference type="ChEBI" id="CHEBI:456216"/>
        <dbReference type="EC" id="2.7.11.25"/>
    </reaction>
</comment>
<evidence type="ECO:0000256" key="22">
    <source>
        <dbReference type="ARBA" id="ARBA00054248"/>
    </source>
</evidence>
<comment type="subcellular location">
    <subcellularLocation>
        <location evidence="2">Cell membrane</location>
        <topology evidence="2">Multi-pass membrane protein</topology>
    </subcellularLocation>
    <subcellularLocation>
        <location evidence="1">Nucleus</location>
    </subcellularLocation>
</comment>
<dbReference type="InterPro" id="IPR004695">
    <property type="entry name" value="SLAC1/Mae1/Ssu1/TehA"/>
</dbReference>
<dbReference type="CDD" id="cd06606">
    <property type="entry name" value="STKc_MAPKKK"/>
    <property type="match status" value="1"/>
</dbReference>
<evidence type="ECO:0000256" key="7">
    <source>
        <dbReference type="ARBA" id="ARBA00022475"/>
    </source>
</evidence>
<comment type="caution">
    <text evidence="26">The sequence shown here is derived from an EMBL/GenBank/DDBJ whole genome shotgun (WGS) entry which is preliminary data.</text>
</comment>
<keyword evidence="17" id="KW-0406">Ion transport</keyword>
<dbReference type="SMART" id="SM00220">
    <property type="entry name" value="S_TKc"/>
    <property type="match status" value="1"/>
</dbReference>
<dbReference type="PROSITE" id="PS50011">
    <property type="entry name" value="PROTEIN_KINASE_DOM"/>
    <property type="match status" value="1"/>
</dbReference>
<dbReference type="SUPFAM" id="SSF56112">
    <property type="entry name" value="Protein kinase-like (PK-like)"/>
    <property type="match status" value="1"/>
</dbReference>
<evidence type="ECO:0000256" key="23">
    <source>
        <dbReference type="PROSITE-ProRule" id="PRU10141"/>
    </source>
</evidence>
<evidence type="ECO:0000256" key="9">
    <source>
        <dbReference type="ARBA" id="ARBA00022553"/>
    </source>
</evidence>
<feature type="domain" description="Protein kinase" evidence="25">
    <location>
        <begin position="3"/>
        <end position="256"/>
    </location>
</feature>
<keyword evidence="6" id="KW-0813">Transport</keyword>
<evidence type="ECO:0000256" key="4">
    <source>
        <dbReference type="ARBA" id="ARBA00011233"/>
    </source>
</evidence>
<proteinExistence type="inferred from homology"/>
<evidence type="ECO:0000256" key="12">
    <source>
        <dbReference type="ARBA" id="ARBA00022692"/>
    </source>
</evidence>
<dbReference type="Proteomes" id="UP000237347">
    <property type="component" value="Unassembled WGS sequence"/>
</dbReference>
<keyword evidence="10" id="KW-0808">Transferase</keyword>
<dbReference type="PANTHER" id="PTHR31269">
    <property type="entry name" value="S-TYPE ANION CHANNEL SLAH3"/>
    <property type="match status" value="1"/>
</dbReference>
<dbReference type="InterPro" id="IPR030183">
    <property type="entry name" value="SLAC/SLAH"/>
</dbReference>
<dbReference type="InterPro" id="IPR011009">
    <property type="entry name" value="Kinase-like_dom_sf"/>
</dbReference>
<keyword evidence="19" id="KW-0539">Nucleus</keyword>
<dbReference type="EC" id="2.7.11.25" evidence="5"/>
<feature type="transmembrane region" description="Helical" evidence="24">
    <location>
        <begin position="525"/>
        <end position="546"/>
    </location>
</feature>
<keyword evidence="18 24" id="KW-0472">Membrane</keyword>
<evidence type="ECO:0000256" key="8">
    <source>
        <dbReference type="ARBA" id="ARBA00022527"/>
    </source>
</evidence>
<keyword evidence="15 23" id="KW-0067">ATP-binding</keyword>
<feature type="transmembrane region" description="Helical" evidence="24">
    <location>
        <begin position="680"/>
        <end position="698"/>
    </location>
</feature>
<dbReference type="Pfam" id="PF03595">
    <property type="entry name" value="SLAC1"/>
    <property type="match status" value="1"/>
</dbReference>
<dbReference type="GO" id="GO:0005886">
    <property type="term" value="C:plasma membrane"/>
    <property type="evidence" value="ECO:0007669"/>
    <property type="project" value="UniProtKB-SubCell"/>
</dbReference>
<dbReference type="InterPro" id="IPR038665">
    <property type="entry name" value="Voltage-dep_anion_channel_sf"/>
</dbReference>
<keyword evidence="9" id="KW-0597">Phosphoprotein</keyword>
<comment type="subunit">
    <text evidence="4">Homotrimer.</text>
</comment>
<keyword evidence="11" id="KW-0938">Abscisic acid signaling pathway</keyword>
<evidence type="ECO:0000256" key="10">
    <source>
        <dbReference type="ARBA" id="ARBA00022679"/>
    </source>
</evidence>
<organism evidence="26 27">
    <name type="scientific">Quercus suber</name>
    <name type="common">Cork oak</name>
    <dbReference type="NCBI Taxonomy" id="58331"/>
    <lineage>
        <taxon>Eukaryota</taxon>
        <taxon>Viridiplantae</taxon>
        <taxon>Streptophyta</taxon>
        <taxon>Embryophyta</taxon>
        <taxon>Tracheophyta</taxon>
        <taxon>Spermatophyta</taxon>
        <taxon>Magnoliopsida</taxon>
        <taxon>eudicotyledons</taxon>
        <taxon>Gunneridae</taxon>
        <taxon>Pentapetalae</taxon>
        <taxon>rosids</taxon>
        <taxon>fabids</taxon>
        <taxon>Fagales</taxon>
        <taxon>Fagaceae</taxon>
        <taxon>Quercus</taxon>
    </lineage>
</organism>
<evidence type="ECO:0000256" key="21">
    <source>
        <dbReference type="ARBA" id="ARBA00048329"/>
    </source>
</evidence>
<evidence type="ECO:0000256" key="14">
    <source>
        <dbReference type="ARBA" id="ARBA00022777"/>
    </source>
</evidence>
<evidence type="ECO:0000256" key="19">
    <source>
        <dbReference type="ARBA" id="ARBA00023242"/>
    </source>
</evidence>
<keyword evidence="27" id="KW-1185">Reference proteome</keyword>
<evidence type="ECO:0000256" key="13">
    <source>
        <dbReference type="ARBA" id="ARBA00022741"/>
    </source>
</evidence>
<evidence type="ECO:0000256" key="24">
    <source>
        <dbReference type="SAM" id="Phobius"/>
    </source>
</evidence>
<keyword evidence="7" id="KW-1003">Cell membrane</keyword>
<feature type="transmembrane region" description="Helical" evidence="24">
    <location>
        <begin position="650"/>
        <end position="668"/>
    </location>
</feature>
<feature type="transmembrane region" description="Helical" evidence="24">
    <location>
        <begin position="587"/>
        <end position="606"/>
    </location>
</feature>
<dbReference type="PROSITE" id="PS00107">
    <property type="entry name" value="PROTEIN_KINASE_ATP"/>
    <property type="match status" value="1"/>
</dbReference>
<dbReference type="GO" id="GO:0006970">
    <property type="term" value="P:response to osmotic stress"/>
    <property type="evidence" value="ECO:0007669"/>
    <property type="project" value="UniProtKB-ARBA"/>
</dbReference>
<evidence type="ECO:0000256" key="16">
    <source>
        <dbReference type="ARBA" id="ARBA00022989"/>
    </source>
</evidence>
<evidence type="ECO:0000256" key="3">
    <source>
        <dbReference type="ARBA" id="ARBA00007808"/>
    </source>
</evidence>
<dbReference type="InterPro" id="IPR017441">
    <property type="entry name" value="Protein_kinase_ATP_BS"/>
</dbReference>
<accession>A0AAW0M9E0</accession>
<reference evidence="26 27" key="1">
    <citation type="journal article" date="2018" name="Sci. Data">
        <title>The draft genome sequence of cork oak.</title>
        <authorList>
            <person name="Ramos A.M."/>
            <person name="Usie A."/>
            <person name="Barbosa P."/>
            <person name="Barros P.M."/>
            <person name="Capote T."/>
            <person name="Chaves I."/>
            <person name="Simoes F."/>
            <person name="Abreu I."/>
            <person name="Carrasquinho I."/>
            <person name="Faro C."/>
            <person name="Guimaraes J.B."/>
            <person name="Mendonca D."/>
            <person name="Nobrega F."/>
            <person name="Rodrigues L."/>
            <person name="Saibo N.J.M."/>
            <person name="Varela M.C."/>
            <person name="Egas C."/>
            <person name="Matos J."/>
            <person name="Miguel C.M."/>
            <person name="Oliveira M.M."/>
            <person name="Ricardo C.P."/>
            <person name="Goncalves S."/>
        </authorList>
    </citation>
    <scope>NUCLEOTIDE SEQUENCE [LARGE SCALE GENOMIC DNA]</scope>
    <source>
        <strain evidence="27">cv. HL8</strain>
    </source>
</reference>
<evidence type="ECO:0000256" key="1">
    <source>
        <dbReference type="ARBA" id="ARBA00004123"/>
    </source>
</evidence>
<dbReference type="AlphaFoldDB" id="A0AAW0M9E0"/>
<name>A0AAW0M9E0_QUESU</name>
<evidence type="ECO:0000256" key="18">
    <source>
        <dbReference type="ARBA" id="ARBA00023136"/>
    </source>
</evidence>
<keyword evidence="13 23" id="KW-0547">Nucleotide-binding</keyword>
<dbReference type="EMBL" id="PKMF04000009">
    <property type="protein sequence ID" value="KAK7859916.1"/>
    <property type="molecule type" value="Genomic_DNA"/>
</dbReference>
<dbReference type="GO" id="GO:0008308">
    <property type="term" value="F:voltage-gated monoatomic anion channel activity"/>
    <property type="evidence" value="ECO:0007669"/>
    <property type="project" value="InterPro"/>
</dbReference>
<feature type="transmembrane region" description="Helical" evidence="24">
    <location>
        <begin position="618"/>
        <end position="638"/>
    </location>
</feature>
<keyword evidence="12 24" id="KW-0812">Transmembrane</keyword>
<evidence type="ECO:0000256" key="11">
    <source>
        <dbReference type="ARBA" id="ARBA00022682"/>
    </source>
</evidence>
<feature type="transmembrane region" description="Helical" evidence="24">
    <location>
        <begin position="704"/>
        <end position="727"/>
    </location>
</feature>
<sequence>MDWTRGQIIGRGSSATVSVAKVHGSGEIFAVKSTDLSQSEFLQREQRILSTVSCPQIVAYKGCNVSSENGKLLYNLFMEYAPRGTLIDAIHSQGGGLDEATIQAYTRKIVLGLEYLHSNSIVHCDIKCHNILVTNDGVKIADLGCARELGEVSSADLAIAGTPVFMAPEVARGEQQGFPADVWALGCTMIEMATGRAPWPGVSDPVSALYRIGYSGEVPEVPNFMSKQAKDFLGNCLKRDPMERWSASELLNHSFLEEPKSQLKGVNSFGSDTPTCVLDKGFWESMDELETNPSTTHKRSLNSLKERIQRLSEGRTTLCQQKPNWACEEDWVTVRSNSNKEPELVNPSQDFALLNANESVAGSLITSIIILLLMEDPVLKPQVEVVIDASINVTSQESHAHPIPISNPSQSYILTRLRAGFFRISISLGAQALLWKILSKPTDESQAFQQVFHMISSTAFHLLWCLALLVLITLSMLYILRCYFHFHLVKAEFLHHIGVNFLYAPWISWLLMLQSAPLISPKSRTYLVLWLVFAIPILVLDIKIYGQWFTTEKRFLSMMANPTSQISVLGNLVGAQGAAQMGWKESAIFMFSVGMAHYLVLFITLYQRLPGGNHFPVMLRPAFFLFIVAPSMASLAWSSISGAFDTSSKMLFFLSLFLFMSLACRPTLFKKSMKRFHVAWWAYSFPLTFLALASVEYAKEVKGHIAPAMTLVLLIMCVPVFLGLMLLTALNSNRLLREYDPILSSINELRKTATKPEIAVDK</sequence>
<feature type="transmembrane region" description="Helical" evidence="24">
    <location>
        <begin position="459"/>
        <end position="481"/>
    </location>
</feature>
<dbReference type="Pfam" id="PF00069">
    <property type="entry name" value="Pkinase"/>
    <property type="match status" value="1"/>
</dbReference>
<dbReference type="PANTHER" id="PTHR31269:SF60">
    <property type="entry name" value="S-TYPE ANION CHANNEL SLAH1"/>
    <property type="match status" value="1"/>
</dbReference>